<organism evidence="1 2">
    <name type="scientific">Sunxiuqinia dokdonensis</name>
    <dbReference type="NCBI Taxonomy" id="1409788"/>
    <lineage>
        <taxon>Bacteria</taxon>
        <taxon>Pseudomonadati</taxon>
        <taxon>Bacteroidota</taxon>
        <taxon>Bacteroidia</taxon>
        <taxon>Marinilabiliales</taxon>
        <taxon>Prolixibacteraceae</taxon>
        <taxon>Sunxiuqinia</taxon>
    </lineage>
</organism>
<dbReference type="SUPFAM" id="SSF88723">
    <property type="entry name" value="PIN domain-like"/>
    <property type="match status" value="1"/>
</dbReference>
<comment type="caution">
    <text evidence="1">The sequence shown here is derived from an EMBL/GenBank/DDBJ whole genome shotgun (WGS) entry which is preliminary data.</text>
</comment>
<sequence>MFFNGLIEQISLDPHDFVDIISNIEKYELDFDDAYQLTISQKYEMAIVTFDKDFNIEGIDRMTPGDIIE</sequence>
<dbReference type="Proteomes" id="UP000036958">
    <property type="component" value="Unassembled WGS sequence"/>
</dbReference>
<accession>A0A0L8V8F5</accession>
<reference evidence="2" key="1">
    <citation type="submission" date="2015-07" db="EMBL/GenBank/DDBJ databases">
        <title>Genome sequencing of Sunxiuqinia dokdonensis strain SK.</title>
        <authorList>
            <person name="Ahn S."/>
            <person name="Kim B.-C."/>
        </authorList>
    </citation>
    <scope>NUCLEOTIDE SEQUENCE [LARGE SCALE GENOMIC DNA]</scope>
    <source>
        <strain evidence="2">SK</strain>
    </source>
</reference>
<evidence type="ECO:0008006" key="3">
    <source>
        <dbReference type="Google" id="ProtNLM"/>
    </source>
</evidence>
<dbReference type="AlphaFoldDB" id="A0A0L8V8F5"/>
<dbReference type="Gene3D" id="3.40.50.1010">
    <property type="entry name" value="5'-nuclease"/>
    <property type="match status" value="1"/>
</dbReference>
<proteinExistence type="predicted"/>
<dbReference type="InterPro" id="IPR029060">
    <property type="entry name" value="PIN-like_dom_sf"/>
</dbReference>
<dbReference type="PATRIC" id="fig|1409788.3.peg.2801"/>
<gene>
    <name evidence="1" type="ORF">NC99_27170</name>
</gene>
<name>A0A0L8V8F5_9BACT</name>
<evidence type="ECO:0000313" key="2">
    <source>
        <dbReference type="Proteomes" id="UP000036958"/>
    </source>
</evidence>
<dbReference type="EMBL" id="LGIA01000161">
    <property type="protein sequence ID" value="KOH44487.1"/>
    <property type="molecule type" value="Genomic_DNA"/>
</dbReference>
<evidence type="ECO:0000313" key="1">
    <source>
        <dbReference type="EMBL" id="KOH44487.1"/>
    </source>
</evidence>
<protein>
    <recommendedName>
        <fullName evidence="3">PIN domain-containing protein</fullName>
    </recommendedName>
</protein>
<keyword evidence="2" id="KW-1185">Reference proteome</keyword>